<sequence>MMSAPRDNTLLQPASTAGGRHVIVVGAGIVGIATALQLRLAGCEVTLLDRGEPAMETSYGNAGAFAVSDIIPLAEPGVLRKVPGWMFDPLGPLALRWRYLPSLTPWLLRFLAASRPSRVAELTRQLSALLSRVNADYAPLIERAGLASMWRRHGNLTLYRSEAEFRAAAGAWHSKRQHGVEWRKLARADLAAIAPQIADEWQVAVQVPQWSHVDDPYLFSRGLFDAFIREGGRFIQDEVLATAANVGRIVGVDTAGNGRLQADTVVIACGVWSDRFARQQRCRLPLESERGYHVTLPNAGVALHHFIQCASESFVILPMANGGLRLAGTVELAHRDAPPNWQRAHILIERARRIVGDFSTEGMSVWMGNRPSLPDTIPVIGPAPDCGGLYFATGHGHLGLTLAATTGALLTEQICGQACSLDASAYRPDRF</sequence>
<dbReference type="EMBL" id="RBID01000014">
    <property type="protein sequence ID" value="RKQ58778.1"/>
    <property type="molecule type" value="Genomic_DNA"/>
</dbReference>
<evidence type="ECO:0000313" key="3">
    <source>
        <dbReference type="EMBL" id="RKQ58778.1"/>
    </source>
</evidence>
<evidence type="ECO:0000256" key="1">
    <source>
        <dbReference type="ARBA" id="ARBA00023002"/>
    </source>
</evidence>
<dbReference type="GO" id="GO:0005737">
    <property type="term" value="C:cytoplasm"/>
    <property type="evidence" value="ECO:0007669"/>
    <property type="project" value="TreeGrafter"/>
</dbReference>
<reference evidence="3 4" key="1">
    <citation type="submission" date="2018-10" db="EMBL/GenBank/DDBJ databases">
        <title>Genomic Encyclopedia of Type Strains, Phase IV (KMG-IV): sequencing the most valuable type-strain genomes for metagenomic binning, comparative biology and taxonomic classification.</title>
        <authorList>
            <person name="Goeker M."/>
        </authorList>
    </citation>
    <scope>NUCLEOTIDE SEQUENCE [LARGE SCALE GENOMIC DNA]</scope>
    <source>
        <strain evidence="3 4">DSM 3303</strain>
    </source>
</reference>
<dbReference type="Pfam" id="PF01266">
    <property type="entry name" value="DAO"/>
    <property type="match status" value="1"/>
</dbReference>
<dbReference type="SUPFAM" id="SSF51905">
    <property type="entry name" value="FAD/NAD(P)-binding domain"/>
    <property type="match status" value="1"/>
</dbReference>
<dbReference type="GO" id="GO:0016491">
    <property type="term" value="F:oxidoreductase activity"/>
    <property type="evidence" value="ECO:0007669"/>
    <property type="project" value="UniProtKB-KW"/>
</dbReference>
<organism evidence="3 4">
    <name type="scientific">Vogesella indigofera</name>
    <name type="common">Pseudomonas indigofera</name>
    <dbReference type="NCBI Taxonomy" id="45465"/>
    <lineage>
        <taxon>Bacteria</taxon>
        <taxon>Pseudomonadati</taxon>
        <taxon>Pseudomonadota</taxon>
        <taxon>Betaproteobacteria</taxon>
        <taxon>Neisseriales</taxon>
        <taxon>Chromobacteriaceae</taxon>
        <taxon>Vogesella</taxon>
    </lineage>
</organism>
<gene>
    <name evidence="3" type="ORF">C8E02_1750</name>
</gene>
<dbReference type="InterPro" id="IPR036188">
    <property type="entry name" value="FAD/NAD-bd_sf"/>
</dbReference>
<evidence type="ECO:0000259" key="2">
    <source>
        <dbReference type="Pfam" id="PF01266"/>
    </source>
</evidence>
<keyword evidence="1" id="KW-0560">Oxidoreductase</keyword>
<proteinExistence type="predicted"/>
<dbReference type="Gene3D" id="3.50.50.60">
    <property type="entry name" value="FAD/NAD(P)-binding domain"/>
    <property type="match status" value="2"/>
</dbReference>
<feature type="domain" description="FAD dependent oxidoreductase" evidence="2">
    <location>
        <begin position="21"/>
        <end position="412"/>
    </location>
</feature>
<protein>
    <submittedName>
        <fullName evidence="3">Glycine/D-amino acid oxidase-like deaminating enzyme</fullName>
    </submittedName>
</protein>
<dbReference type="PANTHER" id="PTHR13847">
    <property type="entry name" value="SARCOSINE DEHYDROGENASE-RELATED"/>
    <property type="match status" value="1"/>
</dbReference>
<dbReference type="Gene3D" id="3.30.9.10">
    <property type="entry name" value="D-Amino Acid Oxidase, subunit A, domain 2"/>
    <property type="match status" value="1"/>
</dbReference>
<dbReference type="Proteomes" id="UP000279384">
    <property type="component" value="Unassembled WGS sequence"/>
</dbReference>
<dbReference type="PANTHER" id="PTHR13847:SF289">
    <property type="entry name" value="GLYCINE OXIDASE"/>
    <property type="match status" value="1"/>
</dbReference>
<dbReference type="SUPFAM" id="SSF54373">
    <property type="entry name" value="FAD-linked reductases, C-terminal domain"/>
    <property type="match status" value="1"/>
</dbReference>
<accession>A0A495BCT8</accession>
<evidence type="ECO:0000313" key="4">
    <source>
        <dbReference type="Proteomes" id="UP000279384"/>
    </source>
</evidence>
<name>A0A495BCT8_VOGIN</name>
<dbReference type="InterPro" id="IPR006076">
    <property type="entry name" value="FAD-dep_OxRdtase"/>
</dbReference>
<dbReference type="AlphaFoldDB" id="A0A495BCT8"/>
<comment type="caution">
    <text evidence="3">The sequence shown here is derived from an EMBL/GenBank/DDBJ whole genome shotgun (WGS) entry which is preliminary data.</text>
</comment>